<sequence length="249" mass="26769">MKNTQKALFFAVLMTVPGLALAGTMTGGATFPEQIVQEVTEVQTKVTEAQQLVQEIQQYENMVQNMATLPQSMMNQIMQPISQMYSLAQEAQGLGTAGQNIASQFQNMNVGFDPQASSNFEQQYSSATDNLNSAINNALQAANLNPSNFLTQQQAMSSVTQAMQNPTSRNAILQAGVTVGQAEVSDLTQIAQTATAQETMQAAYDKDKVAQQNNNVQAGENALEHGLSGVPLTSNSQPLTSFDLSGYHH</sequence>
<dbReference type="EMBL" id="LWSA01000028">
    <property type="protein sequence ID" value="OCX76269.1"/>
    <property type="molecule type" value="Genomic_DNA"/>
</dbReference>
<organism evidence="4 5">
    <name type="scientific">Acidithiobacillus thiooxidans</name>
    <name type="common">Thiobacillus thiooxidans</name>
    <dbReference type="NCBI Taxonomy" id="930"/>
    <lineage>
        <taxon>Bacteria</taxon>
        <taxon>Pseudomonadati</taxon>
        <taxon>Pseudomonadota</taxon>
        <taxon>Acidithiobacillia</taxon>
        <taxon>Acidithiobacillales</taxon>
        <taxon>Acidithiobacillaceae</taxon>
        <taxon>Acidithiobacillus</taxon>
    </lineage>
</organism>
<evidence type="ECO:0008006" key="6">
    <source>
        <dbReference type="Google" id="ProtNLM"/>
    </source>
</evidence>
<protein>
    <recommendedName>
        <fullName evidence="6">Conjugal transfer protein TrbJ</fullName>
    </recommendedName>
</protein>
<keyword evidence="1" id="KW-0175">Coiled coil</keyword>
<proteinExistence type="predicted"/>
<comment type="caution">
    <text evidence="4">The sequence shown here is derived from an EMBL/GenBank/DDBJ whole genome shotgun (WGS) entry which is preliminary data.</text>
</comment>
<dbReference type="RefSeq" id="WP_024893248.1">
    <property type="nucleotide sequence ID" value="NZ_LWSA01000028.1"/>
</dbReference>
<evidence type="ECO:0000313" key="5">
    <source>
        <dbReference type="Proteomes" id="UP000094893"/>
    </source>
</evidence>
<accession>A0A1C2JM10</accession>
<evidence type="ECO:0000256" key="1">
    <source>
        <dbReference type="SAM" id="Coils"/>
    </source>
</evidence>
<feature type="chain" id="PRO_5009838120" description="Conjugal transfer protein TrbJ" evidence="3">
    <location>
        <begin position="23"/>
        <end position="249"/>
    </location>
</feature>
<feature type="coiled-coil region" evidence="1">
    <location>
        <begin position="42"/>
        <end position="69"/>
    </location>
</feature>
<evidence type="ECO:0000256" key="2">
    <source>
        <dbReference type="SAM" id="MobiDB-lite"/>
    </source>
</evidence>
<name>A0A1C2JM10_ACITH</name>
<keyword evidence="3" id="KW-0732">Signal</keyword>
<evidence type="ECO:0000313" key="4">
    <source>
        <dbReference type="EMBL" id="OCX76269.1"/>
    </source>
</evidence>
<dbReference type="Proteomes" id="UP000094893">
    <property type="component" value="Unassembled WGS sequence"/>
</dbReference>
<reference evidence="4 5" key="1">
    <citation type="journal article" date="2016" name="Int. J. Mol. Sci.">
        <title>Comparative genomics of the extreme acidophile Acidithiobacillus thiooxidans reveals intraspecific divergence and niche adaptation.</title>
        <authorList>
            <person name="Zhang X."/>
            <person name="Feng X."/>
            <person name="Tao J."/>
            <person name="Ma L."/>
            <person name="Xiao Y."/>
            <person name="Liang Y."/>
            <person name="Liu X."/>
            <person name="Yin H."/>
        </authorList>
    </citation>
    <scope>NUCLEOTIDE SEQUENCE [LARGE SCALE GENOMIC DNA]</scope>
    <source>
        <strain evidence="4 5">A02</strain>
    </source>
</reference>
<feature type="signal peptide" evidence="3">
    <location>
        <begin position="1"/>
        <end position="22"/>
    </location>
</feature>
<feature type="region of interest" description="Disordered" evidence="2">
    <location>
        <begin position="227"/>
        <end position="249"/>
    </location>
</feature>
<dbReference type="AlphaFoldDB" id="A0A1C2JM10"/>
<evidence type="ECO:0000256" key="3">
    <source>
        <dbReference type="SAM" id="SignalP"/>
    </source>
</evidence>
<feature type="compositionally biased region" description="Polar residues" evidence="2">
    <location>
        <begin position="231"/>
        <end position="243"/>
    </location>
</feature>
<gene>
    <name evidence="4" type="ORF">A6P07_02940</name>
</gene>